<feature type="transmembrane region" description="Helical" evidence="1">
    <location>
        <begin position="118"/>
        <end position="137"/>
    </location>
</feature>
<dbReference type="EMBL" id="CAFBMK010000281">
    <property type="protein sequence ID" value="CAB4945050.1"/>
    <property type="molecule type" value="Genomic_DNA"/>
</dbReference>
<feature type="transmembrane region" description="Helical" evidence="1">
    <location>
        <begin position="342"/>
        <end position="363"/>
    </location>
</feature>
<feature type="transmembrane region" description="Helical" evidence="1">
    <location>
        <begin position="528"/>
        <end position="548"/>
    </location>
</feature>
<reference evidence="2" key="1">
    <citation type="submission" date="2020-05" db="EMBL/GenBank/DDBJ databases">
        <authorList>
            <person name="Chiriac C."/>
            <person name="Salcher M."/>
            <person name="Ghai R."/>
            <person name="Kavagutti S V."/>
        </authorList>
    </citation>
    <scope>NUCLEOTIDE SEQUENCE</scope>
</reference>
<evidence type="ECO:0000313" key="2">
    <source>
        <dbReference type="EMBL" id="CAB4945050.1"/>
    </source>
</evidence>
<protein>
    <submittedName>
        <fullName evidence="2">Unannotated protein</fullName>
    </submittedName>
</protein>
<name>A0A6J7JNA0_9ZZZZ</name>
<feature type="transmembrane region" description="Helical" evidence="1">
    <location>
        <begin position="375"/>
        <end position="393"/>
    </location>
</feature>
<keyword evidence="1" id="KW-1133">Transmembrane helix</keyword>
<feature type="transmembrane region" description="Helical" evidence="1">
    <location>
        <begin position="77"/>
        <end position="98"/>
    </location>
</feature>
<evidence type="ECO:0000256" key="1">
    <source>
        <dbReference type="SAM" id="Phobius"/>
    </source>
</evidence>
<dbReference type="AlphaFoldDB" id="A0A6J7JNA0"/>
<organism evidence="2">
    <name type="scientific">freshwater metagenome</name>
    <dbReference type="NCBI Taxonomy" id="449393"/>
    <lineage>
        <taxon>unclassified sequences</taxon>
        <taxon>metagenomes</taxon>
        <taxon>ecological metagenomes</taxon>
    </lineage>
</organism>
<gene>
    <name evidence="2" type="ORF">UFOPK3564_03173</name>
</gene>
<feature type="transmembrane region" description="Helical" evidence="1">
    <location>
        <begin position="560"/>
        <end position="579"/>
    </location>
</feature>
<keyword evidence="1" id="KW-0812">Transmembrane</keyword>
<accession>A0A6J7JNA0</accession>
<keyword evidence="1" id="KW-0472">Membrane</keyword>
<proteinExistence type="predicted"/>
<sequence>MDVPAVDPSAVPSDLDPLAADDGAALRDRVRQAPVQRVPRADLDGHVGLSSRTLHELGVTIAPIGLRDVPSAVAGRLRIVAGVLVAGALLGFALAFVAEGVFGVLGVLENDRRDRLDSGAALATFVGLGGWGGLVLLRQGLRQVRAGRAERRRVRGAGTDPATDPQARPTVAVVREPHALRVSLLWLRGDPADAGLLEVRTVAEERVPADLPGAAEDLVDRYAGVVVRAGAARGLPQHVGVGAAPVSTPATLVAAASTELPVVDPEAAVPDGWDPEPLTDDGRAELAARLVRARPRRWNAAELERLAVDPARPLRHRPGRWPSEAVRTAPLPPALPTGPRRLLHGAAWTAGVVWVVAAGSMGSARPSEIEDREPVAFAALAVCVLLVAVVLVVRRRAAGRRLLRSVRRAARSQPASLERGVPDGAGRVLVLHGLLDDGRDRLELVHVRPAPGDAPDGLLQVRTLARWEPVPGGVLEAREVGQDLWRIADDAGFAAGRRAADARGVERLNRLLGRSTDRAVRPRLRGEPLAWAAWPFVLLFAVLVLGVAVSDDPFDEGGGIALAALTWPALTAWLFLRAARRAQDPVD</sequence>